<evidence type="ECO:0000313" key="2">
    <source>
        <dbReference type="EMBL" id="AJW29487.1"/>
    </source>
</evidence>
<gene>
    <name evidence="2" type="ORF">pJE1_065</name>
</gene>
<evidence type="ECO:0000259" key="1">
    <source>
        <dbReference type="Pfam" id="PF13577"/>
    </source>
</evidence>
<dbReference type="InterPro" id="IPR032710">
    <property type="entry name" value="NTF2-like_dom_sf"/>
</dbReference>
<dbReference type="InterPro" id="IPR037401">
    <property type="entry name" value="SnoaL-like"/>
</dbReference>
<proteinExistence type="predicted"/>
<feature type="domain" description="SnoaL-like" evidence="1">
    <location>
        <begin position="14"/>
        <end position="139"/>
    </location>
</feature>
<accession>A0A0D4ZYY4</accession>
<dbReference type="Pfam" id="PF13577">
    <property type="entry name" value="SnoaL_4"/>
    <property type="match status" value="1"/>
</dbReference>
<protein>
    <recommendedName>
        <fullName evidence="1">SnoaL-like domain-containing protein</fullName>
    </recommendedName>
</protein>
<dbReference type="Gene3D" id="3.10.450.50">
    <property type="match status" value="1"/>
</dbReference>
<dbReference type="SUPFAM" id="SSF54427">
    <property type="entry name" value="NTF2-like"/>
    <property type="match status" value="1"/>
</dbReference>
<organism evidence="2">
    <name type="scientific">Sphingomonas sp. JE1</name>
    <dbReference type="NCBI Taxonomy" id="1628059"/>
    <lineage>
        <taxon>Bacteria</taxon>
        <taxon>Pseudomonadati</taxon>
        <taxon>Pseudomonadota</taxon>
        <taxon>Alphaproteobacteria</taxon>
        <taxon>Sphingomonadales</taxon>
        <taxon>Sphingomonadaceae</taxon>
        <taxon>Sphingomonas</taxon>
    </lineage>
</organism>
<dbReference type="EMBL" id="KM017071">
    <property type="protein sequence ID" value="AJW29487.1"/>
    <property type="molecule type" value="Genomic_DNA"/>
</dbReference>
<dbReference type="AlphaFoldDB" id="A0A0D4ZYY4"/>
<name>A0A0D4ZYY4_9SPHN</name>
<keyword evidence="2" id="KW-0614">Plasmid</keyword>
<reference evidence="2" key="1">
    <citation type="submission" date="2014-06" db="EMBL/GenBank/DDBJ databases">
        <title>Molecular and ecological studies on carbamate pesticide degrading bacteria isolated from agricultural soils.</title>
        <authorList>
            <person name="Kim D.-U."/>
            <person name="Ka J.-O."/>
        </authorList>
    </citation>
    <scope>NUCLEOTIDE SEQUENCE</scope>
    <source>
        <strain evidence="2">JE1</strain>
        <plasmid evidence="2">pJE1</plasmid>
    </source>
</reference>
<geneLocation type="plasmid" evidence="2">
    <name>pJE1</name>
</geneLocation>
<sequence length="159" mass="17656">MNMSDTNIPGTIARLDAESAIHRLLVRYVHFLDEGKFAEIAVLLQHAKFDILGKIASGQTEIEAFLHAGVQVHADGTPRTWHTLANILIDVDPAGDKATSASYYTVHQQLEGFPLQPIVTGKYLDQFERHDGEWRFVHRALTAHSIGDLQHHVKGDNAA</sequence>